<dbReference type="Proteomes" id="UP000645390">
    <property type="component" value="Unassembled WGS sequence"/>
</dbReference>
<dbReference type="Pfam" id="PF13489">
    <property type="entry name" value="Methyltransf_23"/>
    <property type="match status" value="1"/>
</dbReference>
<keyword evidence="2" id="KW-1185">Reference proteome</keyword>
<evidence type="ECO:0000313" key="1">
    <source>
        <dbReference type="EMBL" id="GGI22899.1"/>
    </source>
</evidence>
<proteinExistence type="predicted"/>
<organism evidence="1 2">
    <name type="scientific">Pedobacter mendelii</name>
    <dbReference type="NCBI Taxonomy" id="1908240"/>
    <lineage>
        <taxon>Bacteria</taxon>
        <taxon>Pseudomonadati</taxon>
        <taxon>Bacteroidota</taxon>
        <taxon>Sphingobacteriia</taxon>
        <taxon>Sphingobacteriales</taxon>
        <taxon>Sphingobacteriaceae</taxon>
        <taxon>Pedobacter</taxon>
    </lineage>
</organism>
<protein>
    <recommendedName>
        <fullName evidence="3">Class I SAM-dependent methyltransferase</fullName>
    </recommendedName>
</protein>
<evidence type="ECO:0000313" key="2">
    <source>
        <dbReference type="Proteomes" id="UP000645390"/>
    </source>
</evidence>
<dbReference type="SUPFAM" id="SSF53335">
    <property type="entry name" value="S-adenosyl-L-methionine-dependent methyltransferases"/>
    <property type="match status" value="1"/>
</dbReference>
<name>A0ABQ2BCG2_9SPHI</name>
<evidence type="ECO:0008006" key="3">
    <source>
        <dbReference type="Google" id="ProtNLM"/>
    </source>
</evidence>
<reference evidence="2" key="1">
    <citation type="journal article" date="2019" name="Int. J. Syst. Evol. Microbiol.">
        <title>The Global Catalogue of Microorganisms (GCM) 10K type strain sequencing project: providing services to taxonomists for standard genome sequencing and annotation.</title>
        <authorList>
            <consortium name="The Broad Institute Genomics Platform"/>
            <consortium name="The Broad Institute Genome Sequencing Center for Infectious Disease"/>
            <person name="Wu L."/>
            <person name="Ma J."/>
        </authorList>
    </citation>
    <scope>NUCLEOTIDE SEQUENCE [LARGE SCALE GENOMIC DNA]</scope>
    <source>
        <strain evidence="2">CCM 8939</strain>
    </source>
</reference>
<gene>
    <name evidence="1" type="ORF">GCM10008119_04950</name>
</gene>
<sequence>MLSKITGGSTEKVLTIKILNKYEVDYFRCLETSFIQTEEPYWLAESYSSAITKLDVGLVERNELLRNRVIPILSSHFNTDNLFLDYAGGYGVFTRMMRDKGYNFYHTDIYCENLFAEFFDLSNLSDNSTFEMVTAFEVFEHLPNPLIEIEEILKYSKNLLFTTVLHPGAESLRNWWYLVPETGQHISLYSEKSLAYLAQKFNLNFYTDGEGLHLFTDRKFDTNLLKPARLPYIIRTMKRKVDRYFRKQNGIKESLLQNDWSFIKTKLS</sequence>
<dbReference type="Gene3D" id="3.40.50.150">
    <property type="entry name" value="Vaccinia Virus protein VP39"/>
    <property type="match status" value="1"/>
</dbReference>
<comment type="caution">
    <text evidence="1">The sequence shown here is derived from an EMBL/GenBank/DDBJ whole genome shotgun (WGS) entry which is preliminary data.</text>
</comment>
<accession>A0ABQ2BCG2</accession>
<dbReference type="EMBL" id="BMDJ01000001">
    <property type="protein sequence ID" value="GGI22899.1"/>
    <property type="molecule type" value="Genomic_DNA"/>
</dbReference>
<dbReference type="InterPro" id="IPR029063">
    <property type="entry name" value="SAM-dependent_MTases_sf"/>
</dbReference>
<dbReference type="RefSeq" id="WP_188411660.1">
    <property type="nucleotide sequence ID" value="NZ_BMDJ01000001.1"/>
</dbReference>